<reference evidence="2 3" key="1">
    <citation type="journal article" date="2016" name="Proc. Natl. Acad. Sci. U.S.A.">
        <title>Comparative genomics of biotechnologically important yeasts.</title>
        <authorList>
            <person name="Riley R."/>
            <person name="Haridas S."/>
            <person name="Wolfe K.H."/>
            <person name="Lopes M.R."/>
            <person name="Hittinger C.T."/>
            <person name="Goeker M."/>
            <person name="Salamov A.A."/>
            <person name="Wisecaver J.H."/>
            <person name="Long T.M."/>
            <person name="Calvey C.H."/>
            <person name="Aerts A.L."/>
            <person name="Barry K.W."/>
            <person name="Choi C."/>
            <person name="Clum A."/>
            <person name="Coughlan A.Y."/>
            <person name="Deshpande S."/>
            <person name="Douglass A.P."/>
            <person name="Hanson S.J."/>
            <person name="Klenk H.-P."/>
            <person name="LaButti K.M."/>
            <person name="Lapidus A."/>
            <person name="Lindquist E.A."/>
            <person name="Lipzen A.M."/>
            <person name="Meier-Kolthoff J.P."/>
            <person name="Ohm R.A."/>
            <person name="Otillar R.P."/>
            <person name="Pangilinan J.L."/>
            <person name="Peng Y."/>
            <person name="Rokas A."/>
            <person name="Rosa C.A."/>
            <person name="Scheuner C."/>
            <person name="Sibirny A.A."/>
            <person name="Slot J.C."/>
            <person name="Stielow J.B."/>
            <person name="Sun H."/>
            <person name="Kurtzman C.P."/>
            <person name="Blackwell M."/>
            <person name="Grigoriev I.V."/>
            <person name="Jeffries T.W."/>
        </authorList>
    </citation>
    <scope>NUCLEOTIDE SEQUENCE [LARGE SCALE GENOMIC DNA]</scope>
    <source>
        <strain evidence="2 3">NRRL Y-11557</strain>
    </source>
</reference>
<keyword evidence="3" id="KW-1185">Reference proteome</keyword>
<dbReference type="PANTHER" id="PTHR37273">
    <property type="entry name" value="CHROMOSOME 8, WHOLE GENOME SHOTGUN SEQUENCE"/>
    <property type="match status" value="1"/>
</dbReference>
<feature type="domain" description="CREG-like beta-barrel" evidence="1">
    <location>
        <begin position="1"/>
        <end position="164"/>
    </location>
</feature>
<dbReference type="Pfam" id="PF13883">
    <property type="entry name" value="CREG_beta-barrel"/>
    <property type="match status" value="1"/>
</dbReference>
<dbReference type="AlphaFoldDB" id="A0A1E3QBQ1"/>
<dbReference type="SUPFAM" id="SSF50475">
    <property type="entry name" value="FMN-binding split barrel"/>
    <property type="match status" value="1"/>
</dbReference>
<organism evidence="2 3">
    <name type="scientific">Lipomyces starkeyi NRRL Y-11557</name>
    <dbReference type="NCBI Taxonomy" id="675824"/>
    <lineage>
        <taxon>Eukaryota</taxon>
        <taxon>Fungi</taxon>
        <taxon>Dikarya</taxon>
        <taxon>Ascomycota</taxon>
        <taxon>Saccharomycotina</taxon>
        <taxon>Lipomycetes</taxon>
        <taxon>Lipomycetales</taxon>
        <taxon>Lipomycetaceae</taxon>
        <taxon>Lipomyces</taxon>
    </lineage>
</organism>
<feature type="non-terminal residue" evidence="2">
    <location>
        <position position="1"/>
    </location>
</feature>
<feature type="non-terminal residue" evidence="2">
    <location>
        <position position="164"/>
    </location>
</feature>
<dbReference type="InterPro" id="IPR055343">
    <property type="entry name" value="CREG_beta-barrel"/>
</dbReference>
<dbReference type="InterPro" id="IPR012349">
    <property type="entry name" value="Split_barrel_FMN-bd"/>
</dbReference>
<name>A0A1E3QBQ1_LIPST</name>
<dbReference type="PANTHER" id="PTHR37273:SF1">
    <property type="entry name" value="ADL397C-AP"/>
    <property type="match status" value="1"/>
</dbReference>
<evidence type="ECO:0000313" key="3">
    <source>
        <dbReference type="Proteomes" id="UP000094385"/>
    </source>
</evidence>
<evidence type="ECO:0000313" key="2">
    <source>
        <dbReference type="EMBL" id="ODQ75096.1"/>
    </source>
</evidence>
<dbReference type="Proteomes" id="UP000094385">
    <property type="component" value="Unassembled WGS sequence"/>
</dbReference>
<dbReference type="EMBL" id="KV454291">
    <property type="protein sequence ID" value="ODQ75096.1"/>
    <property type="molecule type" value="Genomic_DNA"/>
</dbReference>
<sequence>EEAAVKARRLVRDQSIGDLNTIYQRGDHKGSPIGLPEYYADCDKNGSLTLLLLGVGVNYDNWQAGSPVSFSIKYTRTFLPPISPASEPRVSLQGSITYIPKDDDAAINKAKLCFLRRHPDAKLWLPGNGFHNSSFAKFDVESVYWIGGFGHKAYIGDIPADLYH</sequence>
<accession>A0A1E3QBQ1</accession>
<evidence type="ECO:0000259" key="1">
    <source>
        <dbReference type="Pfam" id="PF13883"/>
    </source>
</evidence>
<dbReference type="STRING" id="675824.A0A1E3QBQ1"/>
<proteinExistence type="predicted"/>
<dbReference type="OrthoDB" id="2138282at2759"/>
<dbReference type="Gene3D" id="2.30.110.10">
    <property type="entry name" value="Electron Transport, Fmn-binding Protein, Chain A"/>
    <property type="match status" value="1"/>
</dbReference>
<protein>
    <recommendedName>
        <fullName evidence="1">CREG-like beta-barrel domain-containing protein</fullName>
    </recommendedName>
</protein>
<gene>
    <name evidence="2" type="ORF">LIPSTDRAFT_36681</name>
</gene>